<feature type="compositionally biased region" description="Pro residues" evidence="1">
    <location>
        <begin position="306"/>
        <end position="319"/>
    </location>
</feature>
<accession>A0A4Y7QG88</accession>
<protein>
    <submittedName>
        <fullName evidence="3">Uncharacterized protein</fullName>
    </submittedName>
</protein>
<keyword evidence="2" id="KW-0472">Membrane</keyword>
<keyword evidence="2" id="KW-1133">Transmembrane helix</keyword>
<dbReference type="EMBL" id="ML170163">
    <property type="protein sequence ID" value="TDL25869.1"/>
    <property type="molecule type" value="Genomic_DNA"/>
</dbReference>
<feature type="transmembrane region" description="Helical" evidence="2">
    <location>
        <begin position="39"/>
        <end position="64"/>
    </location>
</feature>
<dbReference type="VEuPathDB" id="FungiDB:BD410DRAFT_610761"/>
<evidence type="ECO:0000313" key="4">
    <source>
        <dbReference type="Proteomes" id="UP000294933"/>
    </source>
</evidence>
<proteinExistence type="predicted"/>
<evidence type="ECO:0000256" key="1">
    <source>
        <dbReference type="SAM" id="MobiDB-lite"/>
    </source>
</evidence>
<feature type="transmembrane region" description="Helical" evidence="2">
    <location>
        <begin position="252"/>
        <end position="270"/>
    </location>
</feature>
<keyword evidence="2" id="KW-0812">Transmembrane</keyword>
<keyword evidence="4" id="KW-1185">Reference proteome</keyword>
<evidence type="ECO:0000313" key="3">
    <source>
        <dbReference type="EMBL" id="TDL25869.1"/>
    </source>
</evidence>
<dbReference type="Proteomes" id="UP000294933">
    <property type="component" value="Unassembled WGS sequence"/>
</dbReference>
<organism evidence="3 4">
    <name type="scientific">Rickenella mellea</name>
    <dbReference type="NCBI Taxonomy" id="50990"/>
    <lineage>
        <taxon>Eukaryota</taxon>
        <taxon>Fungi</taxon>
        <taxon>Dikarya</taxon>
        <taxon>Basidiomycota</taxon>
        <taxon>Agaricomycotina</taxon>
        <taxon>Agaricomycetes</taxon>
        <taxon>Hymenochaetales</taxon>
        <taxon>Rickenellaceae</taxon>
        <taxon>Rickenella</taxon>
    </lineage>
</organism>
<reference evidence="3 4" key="1">
    <citation type="submission" date="2018-06" db="EMBL/GenBank/DDBJ databases">
        <title>A transcriptomic atlas of mushroom development highlights an independent origin of complex multicellularity.</title>
        <authorList>
            <consortium name="DOE Joint Genome Institute"/>
            <person name="Krizsan K."/>
            <person name="Almasi E."/>
            <person name="Merenyi Z."/>
            <person name="Sahu N."/>
            <person name="Viragh M."/>
            <person name="Koszo T."/>
            <person name="Mondo S."/>
            <person name="Kiss B."/>
            <person name="Balint B."/>
            <person name="Kues U."/>
            <person name="Barry K."/>
            <person name="Hegedus J.C."/>
            <person name="Henrissat B."/>
            <person name="Johnson J."/>
            <person name="Lipzen A."/>
            <person name="Ohm R."/>
            <person name="Nagy I."/>
            <person name="Pangilinan J."/>
            <person name="Yan J."/>
            <person name="Xiong Y."/>
            <person name="Grigoriev I.V."/>
            <person name="Hibbett D.S."/>
            <person name="Nagy L.G."/>
        </authorList>
    </citation>
    <scope>NUCLEOTIDE SEQUENCE [LARGE SCALE GENOMIC DNA]</scope>
    <source>
        <strain evidence="3 4">SZMC22713</strain>
    </source>
</reference>
<dbReference type="AlphaFoldDB" id="A0A4Y7QG88"/>
<sequence>MPAVFSPSSAGALYVREHASSALEEKAIRAQDILVASDYFTLVFQTLFGGMFYTLFVVSLYVILANKRPDAPEWSFAVWRGYVSYVQSQDVVRGAARSMLTLRDPKAYVRPLLYMSETLVADVFMIYRVYVVWGHNTWVTLPPAICTACTLVGNIIAMSILFTRSLSSPQAFPRPWVTMAFTATLISNVLCSSLIAYRLWKMDRSSRAMGLGGIGLFRVLSIFMESAAIVCVCLLVNLVLNLMSSPYQVNSLSVTMPIIGIAWCLIVIRVDFAMVKQTDKFDEDTSSQYITSLQSMPDLPFRTENRPPPTTTSLPPPAPVTGAESNSRNSKRSQGGVKSMYFTTC</sequence>
<feature type="transmembrane region" description="Helical" evidence="2">
    <location>
        <begin position="145"/>
        <end position="164"/>
    </location>
</feature>
<evidence type="ECO:0000256" key="2">
    <source>
        <dbReference type="SAM" id="Phobius"/>
    </source>
</evidence>
<feature type="transmembrane region" description="Helical" evidence="2">
    <location>
        <begin position="176"/>
        <end position="197"/>
    </location>
</feature>
<feature type="region of interest" description="Disordered" evidence="1">
    <location>
        <begin position="298"/>
        <end position="345"/>
    </location>
</feature>
<gene>
    <name evidence="3" type="ORF">BD410DRAFT_610761</name>
</gene>
<name>A0A4Y7QG88_9AGAM</name>
<dbReference type="OrthoDB" id="2756618at2759"/>
<feature type="transmembrane region" description="Helical" evidence="2">
    <location>
        <begin position="217"/>
        <end position="240"/>
    </location>
</feature>